<evidence type="ECO:0000256" key="2">
    <source>
        <dbReference type="ARBA" id="ARBA00022512"/>
    </source>
</evidence>
<dbReference type="AlphaFoldDB" id="A0A6I8MIM5"/>
<feature type="chain" id="PRO_5026355753" description="SDR-like Ig domain-containing protein" evidence="8">
    <location>
        <begin position="29"/>
        <end position="487"/>
    </location>
</feature>
<dbReference type="RefSeq" id="WP_155874030.1">
    <property type="nucleotide sequence ID" value="NZ_CP168248.1"/>
</dbReference>
<evidence type="ECO:0000313" key="11">
    <source>
        <dbReference type="Proteomes" id="UP000423525"/>
    </source>
</evidence>
<evidence type="ECO:0000256" key="5">
    <source>
        <dbReference type="ARBA" id="ARBA00023088"/>
    </source>
</evidence>
<evidence type="ECO:0000256" key="6">
    <source>
        <dbReference type="SAM" id="MobiDB-lite"/>
    </source>
</evidence>
<dbReference type="KEGG" id="crf:FRC0190_02008"/>
<feature type="transmembrane region" description="Helical" evidence="7">
    <location>
        <begin position="463"/>
        <end position="484"/>
    </location>
</feature>
<evidence type="ECO:0000313" key="10">
    <source>
        <dbReference type="EMBL" id="VZH86071.1"/>
    </source>
</evidence>
<feature type="compositionally biased region" description="Basic and acidic residues" evidence="6">
    <location>
        <begin position="308"/>
        <end position="317"/>
    </location>
</feature>
<feature type="region of interest" description="Disordered" evidence="6">
    <location>
        <begin position="191"/>
        <end position="224"/>
    </location>
</feature>
<dbReference type="EMBL" id="LR738855">
    <property type="protein sequence ID" value="VZH86071.1"/>
    <property type="molecule type" value="Genomic_DNA"/>
</dbReference>
<feature type="region of interest" description="Disordered" evidence="6">
    <location>
        <begin position="352"/>
        <end position="406"/>
    </location>
</feature>
<evidence type="ECO:0000256" key="1">
    <source>
        <dbReference type="ARBA" id="ARBA00004168"/>
    </source>
</evidence>
<feature type="compositionally biased region" description="Polar residues" evidence="6">
    <location>
        <begin position="365"/>
        <end position="397"/>
    </location>
</feature>
<name>A0A6I8MIM5_9CORY</name>
<accession>A0A6I8MIM5</accession>
<keyword evidence="2" id="KW-0134">Cell wall</keyword>
<dbReference type="GO" id="GO:0007155">
    <property type="term" value="P:cell adhesion"/>
    <property type="evidence" value="ECO:0007669"/>
    <property type="project" value="InterPro"/>
</dbReference>
<proteinExistence type="predicted"/>
<dbReference type="InterPro" id="IPR041171">
    <property type="entry name" value="SDR_Ig"/>
</dbReference>
<keyword evidence="4 8" id="KW-0732">Signal</keyword>
<dbReference type="InterPro" id="IPR011252">
    <property type="entry name" value="Fibrogen-bd_dom1"/>
</dbReference>
<dbReference type="Proteomes" id="UP000423525">
    <property type="component" value="Chromosome"/>
</dbReference>
<keyword evidence="5" id="KW-0572">Peptidoglycan-anchor</keyword>
<evidence type="ECO:0000256" key="3">
    <source>
        <dbReference type="ARBA" id="ARBA00022525"/>
    </source>
</evidence>
<feature type="domain" description="SDR-like Ig" evidence="9">
    <location>
        <begin position="74"/>
        <end position="156"/>
    </location>
</feature>
<keyword evidence="7" id="KW-0812">Transmembrane</keyword>
<evidence type="ECO:0000256" key="8">
    <source>
        <dbReference type="SAM" id="SignalP"/>
    </source>
</evidence>
<protein>
    <recommendedName>
        <fullName evidence="9">SDR-like Ig domain-containing protein</fullName>
    </recommendedName>
</protein>
<keyword evidence="7" id="KW-1133">Transmembrane helix</keyword>
<keyword evidence="7" id="KW-0472">Membrane</keyword>
<keyword evidence="3" id="KW-0964">Secreted</keyword>
<sequence>MAKQKVARGAAACVAGCLALIPQPLVLAQDVSQPLAVVREEHHDHRLHNAITGVALLKRQGQGFTPLSPDAELRSNEELGVQIDWSTNRVVKPGDYFVYQLPSTLVFGSLTHFDINNGSGAPVVARADIDANNKLTVTFNDYLAAHSVTGRGVITIPALLNYVAKRDHGYITIDLGEFGVHKLKVKSTQSSELEPLVDSADKSKEKSDDEPEDPNAEGVLDWTGNPIGAEPWNDFVEDGDPGIEGTEFDDVLPLPVHDEAWEYSEDASIDDFYRPETPSEVILRSKQPAAQPLKARPESKPFPAQKLEPVREPKPLDSEAPAVLAREQEAVRDVPRDAGRVIERPRSIIEMLFPSQDKNRDKQNSEALQTSESSVAPTSVAASGSVAQEASSTNIQPASGVGSATGTAAVIPGVHKPTEAPKSRELIAGADHHHHDTEDDSVAMNDRHEIRQMQGDALGGQPVAAILINLAALAIMVGGAFLLFRLR</sequence>
<reference evidence="10 11" key="1">
    <citation type="submission" date="2019-11" db="EMBL/GenBank/DDBJ databases">
        <authorList>
            <person name="Brisse S."/>
        </authorList>
    </citation>
    <scope>NUCLEOTIDE SEQUENCE [LARGE SCALE GENOMIC DNA]</scope>
    <source>
        <strain evidence="10">FRC0190</strain>
    </source>
</reference>
<dbReference type="Gene3D" id="2.60.40.1280">
    <property type="match status" value="1"/>
</dbReference>
<gene>
    <name evidence="10" type="ORF">FRC0190_02008</name>
</gene>
<organism evidence="10 11">
    <name type="scientific">Corynebacterium rouxii</name>
    <dbReference type="NCBI Taxonomy" id="2719119"/>
    <lineage>
        <taxon>Bacteria</taxon>
        <taxon>Bacillati</taxon>
        <taxon>Actinomycetota</taxon>
        <taxon>Actinomycetes</taxon>
        <taxon>Mycobacteriales</taxon>
        <taxon>Corynebacteriaceae</taxon>
        <taxon>Corynebacterium</taxon>
    </lineage>
</organism>
<dbReference type="Pfam" id="PF17961">
    <property type="entry name" value="Big_8"/>
    <property type="match status" value="1"/>
</dbReference>
<evidence type="ECO:0000256" key="4">
    <source>
        <dbReference type="ARBA" id="ARBA00022729"/>
    </source>
</evidence>
<evidence type="ECO:0000259" key="9">
    <source>
        <dbReference type="Pfam" id="PF17961"/>
    </source>
</evidence>
<feature type="signal peptide" evidence="8">
    <location>
        <begin position="1"/>
        <end position="28"/>
    </location>
</feature>
<feature type="region of interest" description="Disordered" evidence="6">
    <location>
        <begin position="285"/>
        <end position="331"/>
    </location>
</feature>
<comment type="subcellular location">
    <subcellularLocation>
        <location evidence="1">Secreted</location>
        <location evidence="1">Cell wall</location>
        <topology evidence="1">Peptidoglycan-anchor</topology>
    </subcellularLocation>
</comment>
<dbReference type="SUPFAM" id="SSF49401">
    <property type="entry name" value="Bacterial adhesins"/>
    <property type="match status" value="1"/>
</dbReference>
<evidence type="ECO:0000256" key="7">
    <source>
        <dbReference type="SAM" id="Phobius"/>
    </source>
</evidence>
<dbReference type="InterPro" id="IPR008966">
    <property type="entry name" value="Adhesion_dom_sf"/>
</dbReference>